<dbReference type="Pfam" id="PF14957">
    <property type="entry name" value="BORG_CEP"/>
    <property type="match status" value="1"/>
</dbReference>
<evidence type="ECO:0000313" key="6">
    <source>
        <dbReference type="Proteomes" id="UP000812440"/>
    </source>
</evidence>
<dbReference type="GO" id="GO:0005886">
    <property type="term" value="C:plasma membrane"/>
    <property type="evidence" value="ECO:0007669"/>
    <property type="project" value="TreeGrafter"/>
</dbReference>
<comment type="caution">
    <text evidence="5">The sequence shown here is derived from an EMBL/GenBank/DDBJ whole genome shotgun (WGS) entry which is preliminary data.</text>
</comment>
<dbReference type="PROSITE" id="PS50108">
    <property type="entry name" value="CRIB"/>
    <property type="match status" value="1"/>
</dbReference>
<gene>
    <name evidence="5" type="ORF">GDO86_007404</name>
</gene>
<feature type="region of interest" description="Disordered" evidence="3">
    <location>
        <begin position="292"/>
        <end position="325"/>
    </location>
</feature>
<dbReference type="InterPro" id="IPR000095">
    <property type="entry name" value="CRIB_dom"/>
</dbReference>
<dbReference type="PANTHER" id="PTHR15344:SF7">
    <property type="entry name" value="CDC42 EFFECTOR PROTEIN 1"/>
    <property type="match status" value="1"/>
</dbReference>
<dbReference type="PANTHER" id="PTHR15344">
    <property type="entry name" value="CDC42 EFFECTOR PROTEIN BORG"/>
    <property type="match status" value="1"/>
</dbReference>
<dbReference type="Proteomes" id="UP000812440">
    <property type="component" value="Chromosome 4"/>
</dbReference>
<dbReference type="InterPro" id="IPR029273">
    <property type="entry name" value="Cdc42_effect-like"/>
</dbReference>
<dbReference type="EMBL" id="JAACNH010000007">
    <property type="protein sequence ID" value="KAG8436281.1"/>
    <property type="molecule type" value="Genomic_DNA"/>
</dbReference>
<evidence type="ECO:0000256" key="3">
    <source>
        <dbReference type="SAM" id="MobiDB-lite"/>
    </source>
</evidence>
<protein>
    <recommendedName>
        <fullName evidence="4">CRIB domain-containing protein</fullName>
    </recommendedName>
</protein>
<comment type="subcellular location">
    <subcellularLocation>
        <location evidence="1">Endomembrane system</location>
        <topology evidence="1">Peripheral membrane protein</topology>
    </subcellularLocation>
</comment>
<dbReference type="GO" id="GO:0031267">
    <property type="term" value="F:small GTPase binding"/>
    <property type="evidence" value="ECO:0007669"/>
    <property type="project" value="TreeGrafter"/>
</dbReference>
<feature type="domain" description="CRIB" evidence="4">
    <location>
        <begin position="29"/>
        <end position="43"/>
    </location>
</feature>
<name>A0A8T2J0S5_9PIPI</name>
<dbReference type="SMART" id="SM00285">
    <property type="entry name" value="PBD"/>
    <property type="match status" value="1"/>
</dbReference>
<dbReference type="OrthoDB" id="9887345at2759"/>
<dbReference type="InterPro" id="IPR051296">
    <property type="entry name" value="Cdc42_Effector_BORG/CEP"/>
</dbReference>
<dbReference type="GO" id="GO:0007266">
    <property type="term" value="P:Rho protein signal transduction"/>
    <property type="evidence" value="ECO:0007669"/>
    <property type="project" value="TreeGrafter"/>
</dbReference>
<dbReference type="CDD" id="cd00132">
    <property type="entry name" value="CRIB"/>
    <property type="match status" value="1"/>
</dbReference>
<dbReference type="Pfam" id="PF00786">
    <property type="entry name" value="PBD"/>
    <property type="match status" value="1"/>
</dbReference>
<accession>A0A8T2J0S5</accession>
<dbReference type="GO" id="GO:0005737">
    <property type="term" value="C:cytoplasm"/>
    <property type="evidence" value="ECO:0007669"/>
    <property type="project" value="TreeGrafter"/>
</dbReference>
<feature type="compositionally biased region" description="Basic and acidic residues" evidence="3">
    <location>
        <begin position="292"/>
        <end position="307"/>
    </location>
</feature>
<comment type="similarity">
    <text evidence="2">Belongs to the BORG/CEP family.</text>
</comment>
<dbReference type="AlphaFoldDB" id="A0A8T2J0S5"/>
<dbReference type="GO" id="GO:0008360">
    <property type="term" value="P:regulation of cell shape"/>
    <property type="evidence" value="ECO:0007669"/>
    <property type="project" value="TreeGrafter"/>
</dbReference>
<sequence length="325" mass="36693">MSFGNLPVIKSLVSRSRREQRVELTTDMISHPMGDFRHIMHVGRKGEVFGDTTFLSQCQDRQRHNRWNYIRKKLHQAGWMPSEHLPPRGQGDATLIPPPDVSPIIKNAVSLPLLTKYSWDQEKKCDTAKMRNFISEARSPYGLESGMYTLPRLSSSRMQPEEANSEKAEEEWSSIGLADDEDCSVCTVPVELSSSLWRSNSIESFTMDFGPSLMSEVLEVISFSNTPQEKGANGRDVPEEQESFLACNANDSSLNVTMDNSECESIHIISDLEQTKEIKPWAQVISHGKEEMDTEVDSEHTESEHSSRCANMELWDSGDGSEIEM</sequence>
<reference evidence="5" key="1">
    <citation type="thesis" date="2020" institute="ProQuest LLC" country="789 East Eisenhower Parkway, Ann Arbor, MI, USA">
        <title>Comparative Genomics and Chromosome Evolution.</title>
        <authorList>
            <person name="Mudd A.B."/>
        </authorList>
    </citation>
    <scope>NUCLEOTIDE SEQUENCE</scope>
    <source>
        <strain evidence="5">Female2</strain>
        <tissue evidence="5">Blood</tissue>
    </source>
</reference>
<keyword evidence="6" id="KW-1185">Reference proteome</keyword>
<dbReference type="GO" id="GO:0030838">
    <property type="term" value="P:positive regulation of actin filament polymerization"/>
    <property type="evidence" value="ECO:0007669"/>
    <property type="project" value="TreeGrafter"/>
</dbReference>
<proteinExistence type="inferred from homology"/>
<organism evidence="5 6">
    <name type="scientific">Hymenochirus boettgeri</name>
    <name type="common">Congo dwarf clawed frog</name>
    <dbReference type="NCBI Taxonomy" id="247094"/>
    <lineage>
        <taxon>Eukaryota</taxon>
        <taxon>Metazoa</taxon>
        <taxon>Chordata</taxon>
        <taxon>Craniata</taxon>
        <taxon>Vertebrata</taxon>
        <taxon>Euteleostomi</taxon>
        <taxon>Amphibia</taxon>
        <taxon>Batrachia</taxon>
        <taxon>Anura</taxon>
        <taxon>Pipoidea</taxon>
        <taxon>Pipidae</taxon>
        <taxon>Pipinae</taxon>
        <taxon>Hymenochirus</taxon>
    </lineage>
</organism>
<evidence type="ECO:0000259" key="4">
    <source>
        <dbReference type="PROSITE" id="PS50108"/>
    </source>
</evidence>
<dbReference type="GO" id="GO:0012505">
    <property type="term" value="C:endomembrane system"/>
    <property type="evidence" value="ECO:0007669"/>
    <property type="project" value="UniProtKB-SubCell"/>
</dbReference>
<dbReference type="GO" id="GO:0005856">
    <property type="term" value="C:cytoskeleton"/>
    <property type="evidence" value="ECO:0007669"/>
    <property type="project" value="TreeGrafter"/>
</dbReference>
<evidence type="ECO:0000256" key="2">
    <source>
        <dbReference type="ARBA" id="ARBA00010770"/>
    </source>
</evidence>
<evidence type="ECO:0000256" key="1">
    <source>
        <dbReference type="ARBA" id="ARBA00004184"/>
    </source>
</evidence>
<evidence type="ECO:0000313" key="5">
    <source>
        <dbReference type="EMBL" id="KAG8436281.1"/>
    </source>
</evidence>
<dbReference type="GO" id="GO:0031274">
    <property type="term" value="P:positive regulation of pseudopodium assembly"/>
    <property type="evidence" value="ECO:0007669"/>
    <property type="project" value="TreeGrafter"/>
</dbReference>